<accession>A0AAE0FMS4</accession>
<gene>
    <name evidence="1" type="ORF">CYMTET_28828</name>
</gene>
<keyword evidence="2" id="KW-1185">Reference proteome</keyword>
<reference evidence="1 2" key="1">
    <citation type="journal article" date="2015" name="Genome Biol. Evol.">
        <title>Comparative Genomics of a Bacterivorous Green Alga Reveals Evolutionary Causalities and Consequences of Phago-Mixotrophic Mode of Nutrition.</title>
        <authorList>
            <person name="Burns J.A."/>
            <person name="Paasch A."/>
            <person name="Narechania A."/>
            <person name="Kim E."/>
        </authorList>
    </citation>
    <scope>NUCLEOTIDE SEQUENCE [LARGE SCALE GENOMIC DNA]</scope>
    <source>
        <strain evidence="1 2">PLY_AMNH</strain>
    </source>
</reference>
<dbReference type="Proteomes" id="UP001190700">
    <property type="component" value="Unassembled WGS sequence"/>
</dbReference>
<comment type="caution">
    <text evidence="1">The sequence shown here is derived from an EMBL/GenBank/DDBJ whole genome shotgun (WGS) entry which is preliminary data.</text>
</comment>
<proteinExistence type="predicted"/>
<evidence type="ECO:0000313" key="2">
    <source>
        <dbReference type="Proteomes" id="UP001190700"/>
    </source>
</evidence>
<dbReference type="EMBL" id="LGRX02016320">
    <property type="protein sequence ID" value="KAK3262305.1"/>
    <property type="molecule type" value="Genomic_DNA"/>
</dbReference>
<sequence length="108" mass="11477">MAETTFLRWGEELVRVDGLAAHMPLGAIVTAMAGSGWRVDLAGRGGDVGDVVSCRVGGGGAWVVGFCGLRYCSGSWHGIVGLVIPKVIKDLIKFLLPGLFRWGFSRSE</sequence>
<evidence type="ECO:0000313" key="1">
    <source>
        <dbReference type="EMBL" id="KAK3262305.1"/>
    </source>
</evidence>
<protein>
    <submittedName>
        <fullName evidence="1">Uncharacterized protein</fullName>
    </submittedName>
</protein>
<organism evidence="1 2">
    <name type="scientific">Cymbomonas tetramitiformis</name>
    <dbReference type="NCBI Taxonomy" id="36881"/>
    <lineage>
        <taxon>Eukaryota</taxon>
        <taxon>Viridiplantae</taxon>
        <taxon>Chlorophyta</taxon>
        <taxon>Pyramimonadophyceae</taxon>
        <taxon>Pyramimonadales</taxon>
        <taxon>Pyramimonadaceae</taxon>
        <taxon>Cymbomonas</taxon>
    </lineage>
</organism>
<name>A0AAE0FMS4_9CHLO</name>
<dbReference type="AlphaFoldDB" id="A0AAE0FMS4"/>